<feature type="non-terminal residue" evidence="1">
    <location>
        <position position="395"/>
    </location>
</feature>
<accession>A0ABQ5K6T8</accession>
<proteinExistence type="predicted"/>
<keyword evidence="2" id="KW-1185">Reference proteome</keyword>
<organism evidence="1 2">
    <name type="scientific">Aduncisulcus paluster</name>
    <dbReference type="NCBI Taxonomy" id="2918883"/>
    <lineage>
        <taxon>Eukaryota</taxon>
        <taxon>Metamonada</taxon>
        <taxon>Carpediemonas-like organisms</taxon>
        <taxon>Aduncisulcus</taxon>
    </lineage>
</organism>
<evidence type="ECO:0000313" key="1">
    <source>
        <dbReference type="EMBL" id="GKT28289.1"/>
    </source>
</evidence>
<gene>
    <name evidence="1" type="ORF">ADUPG1_000560</name>
</gene>
<evidence type="ECO:0000313" key="2">
    <source>
        <dbReference type="Proteomes" id="UP001057375"/>
    </source>
</evidence>
<dbReference type="EMBL" id="BQXS01000220">
    <property type="protein sequence ID" value="GKT28289.1"/>
    <property type="molecule type" value="Genomic_DNA"/>
</dbReference>
<reference evidence="1" key="1">
    <citation type="submission" date="2022-03" db="EMBL/GenBank/DDBJ databases">
        <title>Draft genome sequence of Aduncisulcus paluster, a free-living microaerophilic Fornicata.</title>
        <authorList>
            <person name="Yuyama I."/>
            <person name="Kume K."/>
            <person name="Tamura T."/>
            <person name="Inagaki Y."/>
            <person name="Hashimoto T."/>
        </authorList>
    </citation>
    <scope>NUCLEOTIDE SEQUENCE</scope>
    <source>
        <strain evidence="1">NY0171</strain>
    </source>
</reference>
<feature type="non-terminal residue" evidence="1">
    <location>
        <position position="1"/>
    </location>
</feature>
<sequence length="395" mass="44867">SGALPTWEVVPTGSIGIDGGYEPCQELRPGQGYLTVTEKDDLDPSGFSVLASYDTPSGASCPVVCVVDGYELNLDTNDCDVVSEVGHYKDASDELVSCMFFSEKHSYSYHEGSIYTDSSATIPTQHVVWHQAIDENSICKCSCMYSDELLIVEDNIFKCISFNDTNIVPKQFFNFEDNIPVMSVHPDIDIHSAPLNESSSFFQVKTLMEFNSSVNDTEVFQFDEDEFNFFRDSSYLPLLDYDECFKPVWKNVYGSSQQYDIFTDGVFFQTFVSFRDPEIAVDTFTMGLSDVFYVLIHDTSTTLEVSIHLHDKLKGFFFNPSDPSEFEFDNSESTFSYLYDDIEYQPLFGFHLTVSIAPLNYDYAGYIAIEEFKIELDSSVLEKIETFLNLRNDSR</sequence>
<dbReference type="Proteomes" id="UP001057375">
    <property type="component" value="Unassembled WGS sequence"/>
</dbReference>
<protein>
    <submittedName>
        <fullName evidence="1">Uncharacterized protein</fullName>
    </submittedName>
</protein>
<comment type="caution">
    <text evidence="1">The sequence shown here is derived from an EMBL/GenBank/DDBJ whole genome shotgun (WGS) entry which is preliminary data.</text>
</comment>
<name>A0ABQ5K6T8_9EUKA</name>